<comment type="caution">
    <text evidence="7">The sequence shown here is derived from an EMBL/GenBank/DDBJ whole genome shotgun (WGS) entry which is preliminary data.</text>
</comment>
<dbReference type="PROSITE" id="PS00211">
    <property type="entry name" value="ABC_TRANSPORTER_1"/>
    <property type="match status" value="2"/>
</dbReference>
<dbReference type="Proteomes" id="UP001041814">
    <property type="component" value="Unassembled WGS sequence"/>
</dbReference>
<name>A0ABS1E1G9_RUBGE</name>
<dbReference type="RefSeq" id="WP_200227921.1">
    <property type="nucleotide sequence ID" value="NZ_NRRT01000013.1"/>
</dbReference>
<feature type="domain" description="ABC transporter" evidence="6">
    <location>
        <begin position="242"/>
        <end position="491"/>
    </location>
</feature>
<evidence type="ECO:0000313" key="8">
    <source>
        <dbReference type="Proteomes" id="UP001041814"/>
    </source>
</evidence>
<reference evidence="7" key="1">
    <citation type="submission" date="2017-08" db="EMBL/GenBank/DDBJ databases">
        <authorList>
            <person name="Imhoff J.F."/>
            <person name="Rahn T."/>
            <person name="Kuenzel S."/>
            <person name="Neulinger S.C."/>
        </authorList>
    </citation>
    <scope>NUCLEOTIDE SEQUENCE</scope>
    <source>
        <strain evidence="7">IM 151</strain>
    </source>
</reference>
<dbReference type="InterPro" id="IPR017871">
    <property type="entry name" value="ABC_transporter-like_CS"/>
</dbReference>
<evidence type="ECO:0000256" key="3">
    <source>
        <dbReference type="ARBA" id="ARBA00022737"/>
    </source>
</evidence>
<dbReference type="GO" id="GO:0005524">
    <property type="term" value="F:ATP binding"/>
    <property type="evidence" value="ECO:0007669"/>
    <property type="project" value="UniProtKB-KW"/>
</dbReference>
<evidence type="ECO:0000259" key="6">
    <source>
        <dbReference type="PROSITE" id="PS50893"/>
    </source>
</evidence>
<keyword evidence="1" id="KW-0472">Membrane</keyword>
<dbReference type="InterPro" id="IPR050107">
    <property type="entry name" value="ABC_carbohydrate_import_ATPase"/>
</dbReference>
<organism evidence="7 8">
    <name type="scientific">Rubrivivax gelatinosus</name>
    <name type="common">Rhodocyclus gelatinosus</name>
    <name type="synonym">Rhodopseudomonas gelatinosa</name>
    <dbReference type="NCBI Taxonomy" id="28068"/>
    <lineage>
        <taxon>Bacteria</taxon>
        <taxon>Pseudomonadati</taxon>
        <taxon>Pseudomonadota</taxon>
        <taxon>Betaproteobacteria</taxon>
        <taxon>Burkholderiales</taxon>
        <taxon>Sphaerotilaceae</taxon>
        <taxon>Rubrivivax</taxon>
    </lineage>
</organism>
<accession>A0ABS1E1G9</accession>
<evidence type="ECO:0000256" key="1">
    <source>
        <dbReference type="ARBA" id="ARBA00022475"/>
    </source>
</evidence>
<feature type="domain" description="ABC transporter" evidence="6">
    <location>
        <begin position="8"/>
        <end position="243"/>
    </location>
</feature>
<evidence type="ECO:0000256" key="4">
    <source>
        <dbReference type="ARBA" id="ARBA00022741"/>
    </source>
</evidence>
<dbReference type="PANTHER" id="PTHR43790:SF4">
    <property type="entry name" value="GUANOSINE IMPORT ATP-BINDING PROTEIN NUPO"/>
    <property type="match status" value="1"/>
</dbReference>
<dbReference type="CDD" id="cd03215">
    <property type="entry name" value="ABC_Carb_Monos_II"/>
    <property type="match status" value="1"/>
</dbReference>
<evidence type="ECO:0000256" key="5">
    <source>
        <dbReference type="ARBA" id="ARBA00022840"/>
    </source>
</evidence>
<dbReference type="Pfam" id="PF00005">
    <property type="entry name" value="ABC_tran"/>
    <property type="match status" value="2"/>
</dbReference>
<keyword evidence="8" id="KW-1185">Reference proteome</keyword>
<sequence length="498" mass="52046">MSASSPVLRLRGLTKRFGALVANDSISLDLDRGEVLALLGENGAGKSTLVSILFGHYVADEGSIEVDGRPLPPGQPKAALAAGIGMVHQHFTLADNLSVLDNVMLGTESLWQPFSRRGEWRARLQDAAQRFGLHVDPDARIAELSVGERQRVEILKALVRGARILILDEPTAVLTPQESESLFATLAQMVAGGLSIIFISHKLDEVLRVSDRVAVLRAGKLIAVLPAAGASKSDLAEAMVGRSVAPAVKTRREAGAVVCELPGTTLAIRAGEVFAVAGVAGNGQQALADALCGELAPPGGALRLDGRALPASPRRFVAAGVARIPEDRHAVGVVGDLPIWENAVLERYASAGFARAGVVRRGAARAFAQQVVERFDVRGGGLETTTRSLSGGNMQKLILGRALLGSGSTPRLVVANQPTWGLDIGAVAYVHQQLLDACAAGAALLLISEDLDEIFALADRIAVLHHGVLGAPRPAADWTLAEIGLAMSGAQTEARHAA</sequence>
<dbReference type="PROSITE" id="PS50893">
    <property type="entry name" value="ABC_TRANSPORTER_2"/>
    <property type="match status" value="2"/>
</dbReference>
<proteinExistence type="predicted"/>
<reference evidence="7" key="2">
    <citation type="journal article" date="2020" name="Microorganisms">
        <title>Osmotic Adaptation and Compatible Solute Biosynthesis of Phototrophic Bacteria as Revealed from Genome Analyses.</title>
        <authorList>
            <person name="Imhoff J.F."/>
            <person name="Rahn T."/>
            <person name="Kunzel S."/>
            <person name="Keller A."/>
            <person name="Neulinger S.C."/>
        </authorList>
    </citation>
    <scope>NUCLEOTIDE SEQUENCE</scope>
    <source>
        <strain evidence="7">IM 151</strain>
    </source>
</reference>
<dbReference type="SMART" id="SM00382">
    <property type="entry name" value="AAA"/>
    <property type="match status" value="1"/>
</dbReference>
<dbReference type="InterPro" id="IPR003439">
    <property type="entry name" value="ABC_transporter-like_ATP-bd"/>
</dbReference>
<dbReference type="SUPFAM" id="SSF52540">
    <property type="entry name" value="P-loop containing nucleoside triphosphate hydrolases"/>
    <property type="match status" value="2"/>
</dbReference>
<keyword evidence="1" id="KW-1003">Cell membrane</keyword>
<keyword evidence="2" id="KW-0813">Transport</keyword>
<keyword evidence="4" id="KW-0547">Nucleotide-binding</keyword>
<dbReference type="InterPro" id="IPR003593">
    <property type="entry name" value="AAA+_ATPase"/>
</dbReference>
<dbReference type="InterPro" id="IPR027417">
    <property type="entry name" value="P-loop_NTPase"/>
</dbReference>
<protein>
    <submittedName>
        <fullName evidence="7">Sugar ABC transporter ATP-binding protein</fullName>
    </submittedName>
</protein>
<dbReference type="EMBL" id="NRRU01000110">
    <property type="protein sequence ID" value="MBK1715295.1"/>
    <property type="molecule type" value="Genomic_DNA"/>
</dbReference>
<keyword evidence="2" id="KW-0762">Sugar transport</keyword>
<keyword evidence="3" id="KW-0677">Repeat</keyword>
<dbReference type="Gene3D" id="3.40.50.300">
    <property type="entry name" value="P-loop containing nucleotide triphosphate hydrolases"/>
    <property type="match status" value="2"/>
</dbReference>
<evidence type="ECO:0000313" key="7">
    <source>
        <dbReference type="EMBL" id="MBK1715295.1"/>
    </source>
</evidence>
<keyword evidence="5 7" id="KW-0067">ATP-binding</keyword>
<dbReference type="CDD" id="cd03216">
    <property type="entry name" value="ABC_Carb_Monos_I"/>
    <property type="match status" value="1"/>
</dbReference>
<evidence type="ECO:0000256" key="2">
    <source>
        <dbReference type="ARBA" id="ARBA00022597"/>
    </source>
</evidence>
<gene>
    <name evidence="7" type="ORF">CKO43_21285</name>
</gene>
<dbReference type="PANTHER" id="PTHR43790">
    <property type="entry name" value="CARBOHYDRATE TRANSPORT ATP-BINDING PROTEIN MG119-RELATED"/>
    <property type="match status" value="1"/>
</dbReference>